<evidence type="ECO:0000256" key="1">
    <source>
        <dbReference type="SAM" id="MobiDB-lite"/>
    </source>
</evidence>
<proteinExistence type="predicted"/>
<dbReference type="EMBL" id="JAWWNJ010000160">
    <property type="protein sequence ID" value="KAK6978286.1"/>
    <property type="molecule type" value="Genomic_DNA"/>
</dbReference>
<protein>
    <submittedName>
        <fullName evidence="2">Uncharacterized protein</fullName>
    </submittedName>
</protein>
<feature type="region of interest" description="Disordered" evidence="1">
    <location>
        <begin position="124"/>
        <end position="203"/>
    </location>
</feature>
<evidence type="ECO:0000313" key="2">
    <source>
        <dbReference type="EMBL" id="KAK6978286.1"/>
    </source>
</evidence>
<dbReference type="Proteomes" id="UP001362999">
    <property type="component" value="Unassembled WGS sequence"/>
</dbReference>
<keyword evidence="3" id="KW-1185">Reference proteome</keyword>
<organism evidence="2 3">
    <name type="scientific">Favolaschia claudopus</name>
    <dbReference type="NCBI Taxonomy" id="2862362"/>
    <lineage>
        <taxon>Eukaryota</taxon>
        <taxon>Fungi</taxon>
        <taxon>Dikarya</taxon>
        <taxon>Basidiomycota</taxon>
        <taxon>Agaricomycotina</taxon>
        <taxon>Agaricomycetes</taxon>
        <taxon>Agaricomycetidae</taxon>
        <taxon>Agaricales</taxon>
        <taxon>Marasmiineae</taxon>
        <taxon>Mycenaceae</taxon>
        <taxon>Favolaschia</taxon>
    </lineage>
</organism>
<feature type="compositionally biased region" description="Polar residues" evidence="1">
    <location>
        <begin position="167"/>
        <end position="181"/>
    </location>
</feature>
<comment type="caution">
    <text evidence="2">The sequence shown here is derived from an EMBL/GenBank/DDBJ whole genome shotgun (WGS) entry which is preliminary data.</text>
</comment>
<evidence type="ECO:0000313" key="3">
    <source>
        <dbReference type="Proteomes" id="UP001362999"/>
    </source>
</evidence>
<dbReference type="AlphaFoldDB" id="A0AAV9ZDH9"/>
<name>A0AAV9ZDH9_9AGAR</name>
<gene>
    <name evidence="2" type="ORF">R3P38DRAFT_2809273</name>
</gene>
<sequence length="203" mass="22220">MCRTSMVLCCFKLGPLKGCKDRDFLSGKLDNAAASIFEDIGKCTFCKFLPSLFNFVLSPGNNPRLLDNIFCVHGHGSVKISIFILQWLFRTSIYRPIAGQIIEYIPRRLATYFVSLVSKNSMPPHLRARNKTGKEASTDEAPPPPPPSSRPKRITSQPIGATPAAGPSTTRAGSSRQQVPTPLSYAPAPSVHLDQVVPIQVQK</sequence>
<accession>A0AAV9ZDH9</accession>
<reference evidence="2 3" key="1">
    <citation type="journal article" date="2024" name="J Genomics">
        <title>Draft genome sequencing and assembly of Favolaschia claudopus CIRM-BRFM 2984 isolated from oak limbs.</title>
        <authorList>
            <person name="Navarro D."/>
            <person name="Drula E."/>
            <person name="Chaduli D."/>
            <person name="Cazenave R."/>
            <person name="Ahrendt S."/>
            <person name="Wang J."/>
            <person name="Lipzen A."/>
            <person name="Daum C."/>
            <person name="Barry K."/>
            <person name="Grigoriev I.V."/>
            <person name="Favel A."/>
            <person name="Rosso M.N."/>
            <person name="Martin F."/>
        </authorList>
    </citation>
    <scope>NUCLEOTIDE SEQUENCE [LARGE SCALE GENOMIC DNA]</scope>
    <source>
        <strain evidence="2 3">CIRM-BRFM 2984</strain>
    </source>
</reference>